<evidence type="ECO:0000256" key="3">
    <source>
        <dbReference type="ARBA" id="ARBA00008105"/>
    </source>
</evidence>
<feature type="region of interest" description="Disordered" evidence="6">
    <location>
        <begin position="1"/>
        <end position="23"/>
    </location>
</feature>
<proteinExistence type="inferred from homology"/>
<dbReference type="GO" id="GO:0032040">
    <property type="term" value="C:small-subunit processome"/>
    <property type="evidence" value="ECO:0007669"/>
    <property type="project" value="InterPro"/>
</dbReference>
<evidence type="ECO:0000256" key="2">
    <source>
        <dbReference type="ARBA" id="ARBA00004604"/>
    </source>
</evidence>
<evidence type="ECO:0000256" key="4">
    <source>
        <dbReference type="ARBA" id="ARBA00022552"/>
    </source>
</evidence>
<evidence type="ECO:0000256" key="1">
    <source>
        <dbReference type="ARBA" id="ARBA00004099"/>
    </source>
</evidence>
<sequence length="321" mass="36856">MVRSNKNAFRRRNHKERSQPLHRQKLGFLEKHKDYVKRARDYHSKQDRLTKLRQKAELRNKDEFYFGMIGKKTQKGQHFQDRGNAPLPNELVKVLKTQDNGYIYMQRAINQKRIDRLVANLSSLADIKKLADEEYRMDIGLDEFESYALKQCALVPSDLSKKALKRSAAGSVPHIVFTDGKEPYAAPSQPAPQSDSSGQDEEVDLGWKLSKKDKKRSKKKEASAVEEDADAVDGNDGFDDEVVGETHKTQLKKTLNELTQRVFRQDALDRAARELELTKALMGKGAKQKLEKGQQMDIDAGEQEGREGKARVFKWRAERRK</sequence>
<feature type="compositionally biased region" description="Basic residues" evidence="6">
    <location>
        <begin position="8"/>
        <end position="23"/>
    </location>
</feature>
<evidence type="ECO:0000256" key="6">
    <source>
        <dbReference type="SAM" id="MobiDB-lite"/>
    </source>
</evidence>
<keyword evidence="8" id="KW-1185">Reference proteome</keyword>
<evidence type="ECO:0000313" key="7">
    <source>
        <dbReference type="EMBL" id="TIA92177.1"/>
    </source>
</evidence>
<accession>A0A4T0FTJ9</accession>
<dbReference type="Pfam" id="PF03998">
    <property type="entry name" value="Utp11"/>
    <property type="match status" value="1"/>
</dbReference>
<dbReference type="OrthoDB" id="29058at2759"/>
<reference evidence="7 8" key="1">
    <citation type="submission" date="2019-03" db="EMBL/GenBank/DDBJ databases">
        <title>Sequencing 23 genomes of Wallemia ichthyophaga.</title>
        <authorList>
            <person name="Gostincar C."/>
        </authorList>
    </citation>
    <scope>NUCLEOTIDE SEQUENCE [LARGE SCALE GENOMIC DNA]</scope>
    <source>
        <strain evidence="7 8">EXF-5753</strain>
    </source>
</reference>
<organism evidence="7 8">
    <name type="scientific">Wallemia hederae</name>
    <dbReference type="NCBI Taxonomy" id="1540922"/>
    <lineage>
        <taxon>Eukaryota</taxon>
        <taxon>Fungi</taxon>
        <taxon>Dikarya</taxon>
        <taxon>Basidiomycota</taxon>
        <taxon>Wallemiomycotina</taxon>
        <taxon>Wallemiomycetes</taxon>
        <taxon>Wallemiales</taxon>
        <taxon>Wallemiaceae</taxon>
        <taxon>Wallemia</taxon>
    </lineage>
</organism>
<keyword evidence="5" id="KW-0539">Nucleus</keyword>
<evidence type="ECO:0008006" key="9">
    <source>
        <dbReference type="Google" id="ProtNLM"/>
    </source>
</evidence>
<dbReference type="AlphaFoldDB" id="A0A4T0FTJ9"/>
<feature type="compositionally biased region" description="Basic residues" evidence="6">
    <location>
        <begin position="209"/>
        <end position="219"/>
    </location>
</feature>
<gene>
    <name evidence="7" type="ORF">E3P99_00781</name>
</gene>
<feature type="compositionally biased region" description="Acidic residues" evidence="6">
    <location>
        <begin position="224"/>
        <end position="241"/>
    </location>
</feature>
<evidence type="ECO:0000256" key="5">
    <source>
        <dbReference type="ARBA" id="ARBA00023242"/>
    </source>
</evidence>
<dbReference type="PANTHER" id="PTHR12838">
    <property type="entry name" value="U3 SMALL NUCLEOLAR RNA-ASSOCIATED PROTEIN 11"/>
    <property type="match status" value="1"/>
</dbReference>
<keyword evidence="4" id="KW-0698">rRNA processing</keyword>
<dbReference type="GO" id="GO:0006364">
    <property type="term" value="P:rRNA processing"/>
    <property type="evidence" value="ECO:0007669"/>
    <property type="project" value="UniProtKB-KW"/>
</dbReference>
<feature type="region of interest" description="Disordered" evidence="6">
    <location>
        <begin position="179"/>
        <end position="241"/>
    </location>
</feature>
<comment type="caution">
    <text evidence="7">The sequence shown here is derived from an EMBL/GenBank/DDBJ whole genome shotgun (WGS) entry which is preliminary data.</text>
</comment>
<comment type="similarity">
    <text evidence="3">Belongs to the UTP11 family.</text>
</comment>
<dbReference type="PANTHER" id="PTHR12838:SF0">
    <property type="entry name" value="U3 SMALL NUCLEOLAR RNA-ASSOCIATED PROTEIN 11-RELATED"/>
    <property type="match status" value="1"/>
</dbReference>
<protein>
    <recommendedName>
        <fullName evidence="9">U3 small nucleolar RNA-associated protein 11</fullName>
    </recommendedName>
</protein>
<evidence type="ECO:0000313" key="8">
    <source>
        <dbReference type="Proteomes" id="UP000310189"/>
    </source>
</evidence>
<feature type="compositionally biased region" description="Low complexity" evidence="6">
    <location>
        <begin position="185"/>
        <end position="197"/>
    </location>
</feature>
<dbReference type="InterPro" id="IPR007144">
    <property type="entry name" value="SSU_processome_Utp11"/>
</dbReference>
<dbReference type="EMBL" id="SPNW01000008">
    <property type="protein sequence ID" value="TIA92177.1"/>
    <property type="molecule type" value="Genomic_DNA"/>
</dbReference>
<comment type="function">
    <text evidence="1">Involved in nucleolar processing of pre-18S ribosomal RNA.</text>
</comment>
<name>A0A4T0FTJ9_9BASI</name>
<comment type="subcellular location">
    <subcellularLocation>
        <location evidence="2">Nucleus</location>
        <location evidence="2">Nucleolus</location>
    </subcellularLocation>
</comment>
<dbReference type="Proteomes" id="UP000310189">
    <property type="component" value="Unassembled WGS sequence"/>
</dbReference>
<feature type="region of interest" description="Disordered" evidence="6">
    <location>
        <begin position="284"/>
        <end position="311"/>
    </location>
</feature>